<dbReference type="Proteomes" id="UP000245506">
    <property type="component" value="Unassembled WGS sequence"/>
</dbReference>
<keyword evidence="2" id="KW-1185">Reference proteome</keyword>
<dbReference type="EMBL" id="QGKL01000042">
    <property type="protein sequence ID" value="PWQ93440.1"/>
    <property type="molecule type" value="Genomic_DNA"/>
</dbReference>
<evidence type="ECO:0008006" key="3">
    <source>
        <dbReference type="Google" id="ProtNLM"/>
    </source>
</evidence>
<reference evidence="1 2" key="1">
    <citation type="submission" date="2018-05" db="EMBL/GenBank/DDBJ databases">
        <title>Leucothrix arctica sp. nov., isolated from Arctic seawater.</title>
        <authorList>
            <person name="Choi A."/>
            <person name="Baek K."/>
        </authorList>
    </citation>
    <scope>NUCLEOTIDE SEQUENCE [LARGE SCALE GENOMIC DNA]</scope>
    <source>
        <strain evidence="1 2">IMCC9719</strain>
    </source>
</reference>
<dbReference type="RefSeq" id="WP_109825226.1">
    <property type="nucleotide sequence ID" value="NZ_QGKL01000042.1"/>
</dbReference>
<comment type="caution">
    <text evidence="1">The sequence shown here is derived from an EMBL/GenBank/DDBJ whole genome shotgun (WGS) entry which is preliminary data.</text>
</comment>
<organism evidence="1 2">
    <name type="scientific">Leucothrix arctica</name>
    <dbReference type="NCBI Taxonomy" id="1481894"/>
    <lineage>
        <taxon>Bacteria</taxon>
        <taxon>Pseudomonadati</taxon>
        <taxon>Pseudomonadota</taxon>
        <taxon>Gammaproteobacteria</taxon>
        <taxon>Thiotrichales</taxon>
        <taxon>Thiotrichaceae</taxon>
        <taxon>Leucothrix</taxon>
    </lineage>
</organism>
<protein>
    <recommendedName>
        <fullName evidence="3">Transmembrane anchor protein</fullName>
    </recommendedName>
</protein>
<proteinExistence type="predicted"/>
<accession>A0A317CAN9</accession>
<name>A0A317CAN9_9GAMM</name>
<dbReference type="AlphaFoldDB" id="A0A317CAN9"/>
<dbReference type="OrthoDB" id="952847at2"/>
<evidence type="ECO:0000313" key="1">
    <source>
        <dbReference type="EMBL" id="PWQ93440.1"/>
    </source>
</evidence>
<evidence type="ECO:0000313" key="2">
    <source>
        <dbReference type="Proteomes" id="UP000245506"/>
    </source>
</evidence>
<sequence length="224" mass="24704">MTNDVKPDSTITKRLIVSSIGAAALLVAFVLPAEYGIDPTGVGELTGVKALSKTTAPAKAGTDFGQTMNFNIEKYDLEAEEINQSIRGLLKLEDKVFKSETIVIDLEDLGEMEHKFIMKQNSSLLYSWKVLNAKGDGVFYEFHGHPSTADAPNYPDGFEQAYSKGEGFGQSGTFTAPFPGYHGWFFMNLEEGPIKIEITVSGYYDEHKEMHRAVDGVVTNKVEF</sequence>
<gene>
    <name evidence="1" type="ORF">DKT75_17580</name>
</gene>